<dbReference type="EMBL" id="JXLN01006567">
    <property type="protein sequence ID" value="KPM03878.1"/>
    <property type="molecule type" value="Genomic_DNA"/>
</dbReference>
<dbReference type="VEuPathDB" id="VectorBase:SSCA001433"/>
<protein>
    <submittedName>
        <fullName evidence="1">Uncharacterized protein</fullName>
    </submittedName>
</protein>
<proteinExistence type="predicted"/>
<dbReference type="OrthoDB" id="152385at2759"/>
<evidence type="ECO:0000313" key="1">
    <source>
        <dbReference type="EMBL" id="KPM03878.1"/>
    </source>
</evidence>
<accession>A0A131ZYF9</accession>
<dbReference type="AlphaFoldDB" id="A0A131ZYF9"/>
<organism evidence="1 2">
    <name type="scientific">Sarcoptes scabiei</name>
    <name type="common">Itch mite</name>
    <name type="synonym">Acarus scabiei</name>
    <dbReference type="NCBI Taxonomy" id="52283"/>
    <lineage>
        <taxon>Eukaryota</taxon>
        <taxon>Metazoa</taxon>
        <taxon>Ecdysozoa</taxon>
        <taxon>Arthropoda</taxon>
        <taxon>Chelicerata</taxon>
        <taxon>Arachnida</taxon>
        <taxon>Acari</taxon>
        <taxon>Acariformes</taxon>
        <taxon>Sarcoptiformes</taxon>
        <taxon>Astigmata</taxon>
        <taxon>Psoroptidia</taxon>
        <taxon>Sarcoptoidea</taxon>
        <taxon>Sarcoptidae</taxon>
        <taxon>Sarcoptinae</taxon>
        <taxon>Sarcoptes</taxon>
    </lineage>
</organism>
<comment type="caution">
    <text evidence="1">The sequence shown here is derived from an EMBL/GenBank/DDBJ whole genome shotgun (WGS) entry which is preliminary data.</text>
</comment>
<sequence length="73" mass="8635">MFDKNCNPFKWILFKLLDFQKRKNNVKRSNISTIVAVKIFTIQISTILITFTQLGRKNSLPNFNYKNSKKPIK</sequence>
<dbReference type="Proteomes" id="UP000616769">
    <property type="component" value="Unassembled WGS sequence"/>
</dbReference>
<evidence type="ECO:0000313" key="2">
    <source>
        <dbReference type="Proteomes" id="UP000616769"/>
    </source>
</evidence>
<gene>
    <name evidence="1" type="ORF">QR98_0023160</name>
</gene>
<reference evidence="1 2" key="1">
    <citation type="journal article" date="2015" name="Parasit. Vectors">
        <title>Draft genome of the scabies mite.</title>
        <authorList>
            <person name="Rider S.D.Jr."/>
            <person name="Morgan M.S."/>
            <person name="Arlian L.G."/>
        </authorList>
    </citation>
    <scope>NUCLEOTIDE SEQUENCE [LARGE SCALE GENOMIC DNA]</scope>
    <source>
        <strain evidence="1">Arlian Lab</strain>
    </source>
</reference>
<name>A0A131ZYF9_SARSC</name>